<dbReference type="SMART" id="SM00116">
    <property type="entry name" value="CBS"/>
    <property type="match status" value="2"/>
</dbReference>
<evidence type="ECO:0000256" key="12">
    <source>
        <dbReference type="SAM" id="MobiDB-lite"/>
    </source>
</evidence>
<organism evidence="14 15">
    <name type="scientific">Allomyces macrogynus (strain ATCC 38327)</name>
    <name type="common">Allomyces javanicus var. macrogynus</name>
    <dbReference type="NCBI Taxonomy" id="578462"/>
    <lineage>
        <taxon>Eukaryota</taxon>
        <taxon>Fungi</taxon>
        <taxon>Fungi incertae sedis</taxon>
        <taxon>Blastocladiomycota</taxon>
        <taxon>Blastocladiomycetes</taxon>
        <taxon>Blastocladiales</taxon>
        <taxon>Blastocladiaceae</taxon>
        <taxon>Allomyces</taxon>
    </lineage>
</organism>
<feature type="transmembrane region" description="Helical" evidence="11">
    <location>
        <begin position="277"/>
        <end position="301"/>
    </location>
</feature>
<evidence type="ECO:0000256" key="2">
    <source>
        <dbReference type="ARBA" id="ARBA00022448"/>
    </source>
</evidence>
<dbReference type="InterPro" id="IPR014743">
    <property type="entry name" value="Cl-channel_core"/>
</dbReference>
<dbReference type="Gene3D" id="3.10.580.10">
    <property type="entry name" value="CBS-domain"/>
    <property type="match status" value="1"/>
</dbReference>
<evidence type="ECO:0000256" key="8">
    <source>
        <dbReference type="ARBA" id="ARBA00023136"/>
    </source>
</evidence>
<feature type="transmembrane region" description="Helical" evidence="11">
    <location>
        <begin position="225"/>
        <end position="241"/>
    </location>
</feature>
<dbReference type="OrthoDB" id="428525at2759"/>
<feature type="region of interest" description="Disordered" evidence="12">
    <location>
        <begin position="1"/>
        <end position="50"/>
    </location>
</feature>
<dbReference type="PANTHER" id="PTHR11689">
    <property type="entry name" value="CHLORIDE CHANNEL PROTEIN CLC FAMILY MEMBER"/>
    <property type="match status" value="1"/>
</dbReference>
<evidence type="ECO:0000256" key="5">
    <source>
        <dbReference type="ARBA" id="ARBA00022989"/>
    </source>
</evidence>
<dbReference type="SUPFAM" id="SSF54631">
    <property type="entry name" value="CBS-domain pair"/>
    <property type="match status" value="1"/>
</dbReference>
<evidence type="ECO:0000256" key="1">
    <source>
        <dbReference type="ARBA" id="ARBA00004141"/>
    </source>
</evidence>
<dbReference type="eggNOG" id="KOG0474">
    <property type="taxonomic scope" value="Eukaryota"/>
</dbReference>
<dbReference type="InterPro" id="IPR001807">
    <property type="entry name" value="ClC"/>
</dbReference>
<reference evidence="15" key="2">
    <citation type="submission" date="2009-11" db="EMBL/GenBank/DDBJ databases">
        <title>The Genome Sequence of Allomyces macrogynus strain ATCC 38327.</title>
        <authorList>
            <consortium name="The Broad Institute Genome Sequencing Platform"/>
            <person name="Russ C."/>
            <person name="Cuomo C."/>
            <person name="Shea T."/>
            <person name="Young S.K."/>
            <person name="Zeng Q."/>
            <person name="Koehrsen M."/>
            <person name="Haas B."/>
            <person name="Borodovsky M."/>
            <person name="Guigo R."/>
            <person name="Alvarado L."/>
            <person name="Berlin A."/>
            <person name="Borenstein D."/>
            <person name="Chen Z."/>
            <person name="Engels R."/>
            <person name="Freedman E."/>
            <person name="Gellesch M."/>
            <person name="Goldberg J."/>
            <person name="Griggs A."/>
            <person name="Gujja S."/>
            <person name="Heiman D."/>
            <person name="Hepburn T."/>
            <person name="Howarth C."/>
            <person name="Jen D."/>
            <person name="Larson L."/>
            <person name="Lewis B."/>
            <person name="Mehta T."/>
            <person name="Park D."/>
            <person name="Pearson M."/>
            <person name="Roberts A."/>
            <person name="Saif S."/>
            <person name="Shenoy N."/>
            <person name="Sisk P."/>
            <person name="Stolte C."/>
            <person name="Sykes S."/>
            <person name="Walk T."/>
            <person name="White J."/>
            <person name="Yandava C."/>
            <person name="Burger G."/>
            <person name="Gray M.W."/>
            <person name="Holland P.W.H."/>
            <person name="King N."/>
            <person name="Lang F.B.F."/>
            <person name="Roger A.J."/>
            <person name="Ruiz-Trillo I."/>
            <person name="Lander E."/>
            <person name="Nusbaum C."/>
        </authorList>
    </citation>
    <scope>NUCLEOTIDE SEQUENCE [LARGE SCALE GENOMIC DNA]</scope>
    <source>
        <strain evidence="15">ATCC 38327</strain>
    </source>
</reference>
<dbReference type="PROSITE" id="PS51371">
    <property type="entry name" value="CBS"/>
    <property type="match status" value="2"/>
</dbReference>
<feature type="transmembrane region" description="Helical" evidence="11">
    <location>
        <begin position="679"/>
        <end position="707"/>
    </location>
</feature>
<evidence type="ECO:0000256" key="11">
    <source>
        <dbReference type="RuleBase" id="RU361221"/>
    </source>
</evidence>
<protein>
    <recommendedName>
        <fullName evidence="11">Chloride channel protein</fullName>
    </recommendedName>
</protein>
<feature type="region of interest" description="Disordered" evidence="12">
    <location>
        <begin position="961"/>
        <end position="997"/>
    </location>
</feature>
<sequence>MADPRARATSPGANDDDIQPSPRLRGVTAVPPSTMSPIKPITPGSATAAADRRLRRRYSGRVSNTVNSFEKRHERTEIPRSVDIEDVDSPPLRRFHDKVHPHRQLFVRIVLCIVLGFLTSGMYYLMHHYTVLINDWRVNKAKELYKTSFVAFWGWLVGIGLAAGLITAVLSIYEPSAAGSGMPEVISYLNGLERPRYISFKTLVFKLIGMTLITSSGIYSGYDGPLIHTCAILGIVIIRNLKKIPFFTKAYYGLPRSKWSKETLSLLRIKRSQELQVFATLGAACGVAAAFQAPLAGVTFALEEAVSFYDPSLILKTLFSCAISLMATSIWYLGKKQNGNSYSIYLVNAHCNLNLNILDFVSWAIIGAAGGVLGHLYNLLVAKISKLRAKYIQPSRVRRVVEVIVVVVISMTATAFLIQVPTEDDGSTCTSFDRSLKHLIKVPDDNPCVYACKDLLNVDASSLLHKRAPAAPPSDETETPLDKCTYWFYGHLCTDVRIRDIVLAEAVDRYLAAGEYCAKKPPTERYSLLIETSQEVHDLVASSIDTYKSALYPKGLFFDGDFNKTAAASKSKSSLHKRAAAKPLTEPKCYHQMASLFMNQPENILNNLFTRGYYYLFEWRTLLIFGFAYLILSLATHNISAPTDLVIPGLIVGAAFGRLYALGVNVLRSKWGLGLADPGATALLGTAAFWSGTSRLVVTIIVIALQATNEQTYLNGVTMVVLIATAIGNAFGESQYHLEIEEMHMAFLPHTAPPALTKTTVADRILEDEGSLAPENLASIPLEPEFTVQEAIYLLRSTQFSGFPVVHATKQTLYGLLLRDQLLDLINREVERLTGKSVAATLDRKKKPVGLLKRIFGRRKTPSVGLSTLADHQARFDQSTAELDHLMGALTPAVLQLRLDLVVQEVMNRSPRVVYPETSAAKAYTMFRGLGVRHLMVVDFDNVAVGILTRSDFHKLVEDAHHGHAGGHGHGHGHGHDAHVAAEGGHAAPGSRSAAPMSQIPLAQAEATVPAMGRH</sequence>
<evidence type="ECO:0000256" key="3">
    <source>
        <dbReference type="ARBA" id="ARBA00022692"/>
    </source>
</evidence>
<keyword evidence="2 11" id="KW-0813">Transport</keyword>
<evidence type="ECO:0000313" key="14">
    <source>
        <dbReference type="EMBL" id="KNE66402.1"/>
    </source>
</evidence>
<dbReference type="STRING" id="578462.A0A0L0SV59"/>
<proteinExistence type="inferred from homology"/>
<evidence type="ECO:0000256" key="9">
    <source>
        <dbReference type="ARBA" id="ARBA00023214"/>
    </source>
</evidence>
<feature type="transmembrane region" description="Helical" evidence="11">
    <location>
        <begin position="621"/>
        <end position="639"/>
    </location>
</feature>
<reference evidence="14 15" key="1">
    <citation type="submission" date="2009-11" db="EMBL/GenBank/DDBJ databases">
        <title>Annotation of Allomyces macrogynus ATCC 38327.</title>
        <authorList>
            <consortium name="The Broad Institute Genome Sequencing Platform"/>
            <person name="Russ C."/>
            <person name="Cuomo C."/>
            <person name="Burger G."/>
            <person name="Gray M.W."/>
            <person name="Holland P.W.H."/>
            <person name="King N."/>
            <person name="Lang F.B.F."/>
            <person name="Roger A.J."/>
            <person name="Ruiz-Trillo I."/>
            <person name="Young S.K."/>
            <person name="Zeng Q."/>
            <person name="Gargeya S."/>
            <person name="Fitzgerald M."/>
            <person name="Haas B."/>
            <person name="Abouelleil A."/>
            <person name="Alvarado L."/>
            <person name="Arachchi H.M."/>
            <person name="Berlin A."/>
            <person name="Chapman S.B."/>
            <person name="Gearin G."/>
            <person name="Goldberg J."/>
            <person name="Griggs A."/>
            <person name="Gujja S."/>
            <person name="Hansen M."/>
            <person name="Heiman D."/>
            <person name="Howarth C."/>
            <person name="Larimer J."/>
            <person name="Lui A."/>
            <person name="MacDonald P.J.P."/>
            <person name="McCowen C."/>
            <person name="Montmayeur A."/>
            <person name="Murphy C."/>
            <person name="Neiman D."/>
            <person name="Pearson M."/>
            <person name="Priest M."/>
            <person name="Roberts A."/>
            <person name="Saif S."/>
            <person name="Shea T."/>
            <person name="Sisk P."/>
            <person name="Stolte C."/>
            <person name="Sykes S."/>
            <person name="Wortman J."/>
            <person name="Nusbaum C."/>
            <person name="Birren B."/>
        </authorList>
    </citation>
    <scope>NUCLEOTIDE SEQUENCE [LARGE SCALE GENOMIC DNA]</scope>
    <source>
        <strain evidence="14 15">ATCC 38327</strain>
    </source>
</reference>
<name>A0A0L0SV59_ALLM3</name>
<evidence type="ECO:0000256" key="7">
    <source>
        <dbReference type="ARBA" id="ARBA00023122"/>
    </source>
</evidence>
<dbReference type="InterPro" id="IPR046342">
    <property type="entry name" value="CBS_dom_sf"/>
</dbReference>
<dbReference type="PANTHER" id="PTHR11689:SF136">
    <property type="entry name" value="H(+)_CL(-) EXCHANGE TRANSPORTER 7"/>
    <property type="match status" value="1"/>
</dbReference>
<dbReference type="Proteomes" id="UP000054350">
    <property type="component" value="Unassembled WGS sequence"/>
</dbReference>
<gene>
    <name evidence="14" type="ORF">AMAG_11543</name>
</gene>
<dbReference type="AlphaFoldDB" id="A0A0L0SV59"/>
<evidence type="ECO:0000256" key="6">
    <source>
        <dbReference type="ARBA" id="ARBA00023065"/>
    </source>
</evidence>
<feature type="transmembrane region" description="Helical" evidence="11">
    <location>
        <begin position="397"/>
        <end position="418"/>
    </location>
</feature>
<feature type="transmembrane region" description="Helical" evidence="11">
    <location>
        <begin position="713"/>
        <end position="732"/>
    </location>
</feature>
<feature type="transmembrane region" description="Helical" evidence="11">
    <location>
        <begin position="152"/>
        <end position="173"/>
    </location>
</feature>
<dbReference type="Pfam" id="PF00654">
    <property type="entry name" value="Voltage_CLC"/>
    <property type="match status" value="1"/>
</dbReference>
<keyword evidence="5 11" id="KW-1133">Transmembrane helix</keyword>
<dbReference type="SUPFAM" id="SSF81340">
    <property type="entry name" value="Clc chloride channel"/>
    <property type="match status" value="1"/>
</dbReference>
<dbReference type="EMBL" id="GG745350">
    <property type="protein sequence ID" value="KNE66402.1"/>
    <property type="molecule type" value="Genomic_DNA"/>
</dbReference>
<comment type="similarity">
    <text evidence="11">Belongs to the chloride channel (TC 2.A.49) family.</text>
</comment>
<keyword evidence="4" id="KW-0677">Repeat</keyword>
<feature type="transmembrane region" description="Helical" evidence="11">
    <location>
        <begin position="355"/>
        <end position="377"/>
    </location>
</feature>
<dbReference type="InterPro" id="IPR051280">
    <property type="entry name" value="Cl-channel/antiporter"/>
</dbReference>
<comment type="subcellular location">
    <subcellularLocation>
        <location evidence="1 11">Membrane</location>
        <topology evidence="1 11">Multi-pass membrane protein</topology>
    </subcellularLocation>
</comment>
<keyword evidence="7 10" id="KW-0129">CBS domain</keyword>
<feature type="domain" description="CBS" evidence="13">
    <location>
        <begin position="907"/>
        <end position="966"/>
    </location>
</feature>
<dbReference type="Pfam" id="PF00571">
    <property type="entry name" value="CBS"/>
    <property type="match status" value="1"/>
</dbReference>
<keyword evidence="6 11" id="KW-0406">Ion transport</keyword>
<feature type="transmembrane region" description="Helical" evidence="11">
    <location>
        <begin position="105"/>
        <end position="126"/>
    </location>
</feature>
<evidence type="ECO:0000256" key="4">
    <source>
        <dbReference type="ARBA" id="ARBA00022737"/>
    </source>
</evidence>
<accession>A0A0L0SV59</accession>
<feature type="transmembrane region" description="Helical" evidence="11">
    <location>
        <begin position="645"/>
        <end position="667"/>
    </location>
</feature>
<evidence type="ECO:0000259" key="13">
    <source>
        <dbReference type="PROSITE" id="PS51371"/>
    </source>
</evidence>
<dbReference type="GO" id="GO:0005254">
    <property type="term" value="F:chloride channel activity"/>
    <property type="evidence" value="ECO:0007669"/>
    <property type="project" value="UniProtKB-UniRule"/>
</dbReference>
<dbReference type="VEuPathDB" id="FungiDB:AMAG_11543"/>
<dbReference type="Gene3D" id="1.10.3080.10">
    <property type="entry name" value="Clc chloride channel"/>
    <property type="match status" value="2"/>
</dbReference>
<dbReference type="PRINTS" id="PR00762">
    <property type="entry name" value="CLCHANNEL"/>
</dbReference>
<keyword evidence="15" id="KW-1185">Reference proteome</keyword>
<evidence type="ECO:0000313" key="15">
    <source>
        <dbReference type="Proteomes" id="UP000054350"/>
    </source>
</evidence>
<feature type="domain" description="CBS" evidence="13">
    <location>
        <begin position="772"/>
        <end position="832"/>
    </location>
</feature>
<feature type="transmembrane region" description="Helical" evidence="11">
    <location>
        <begin position="203"/>
        <end position="219"/>
    </location>
</feature>
<dbReference type="GO" id="GO:0016020">
    <property type="term" value="C:membrane"/>
    <property type="evidence" value="ECO:0007669"/>
    <property type="project" value="UniProtKB-SubCell"/>
</dbReference>
<keyword evidence="9 11" id="KW-0868">Chloride</keyword>
<dbReference type="InterPro" id="IPR000644">
    <property type="entry name" value="CBS_dom"/>
</dbReference>
<keyword evidence="8 11" id="KW-0472">Membrane</keyword>
<evidence type="ECO:0000256" key="10">
    <source>
        <dbReference type="PROSITE-ProRule" id="PRU00703"/>
    </source>
</evidence>
<feature type="compositionally biased region" description="Basic residues" evidence="12">
    <location>
        <begin position="963"/>
        <end position="973"/>
    </location>
</feature>
<keyword evidence="3 11" id="KW-0812">Transmembrane</keyword>
<feature type="compositionally biased region" description="Low complexity" evidence="12">
    <location>
        <begin position="981"/>
        <end position="990"/>
    </location>
</feature>